<dbReference type="GO" id="GO:0006281">
    <property type="term" value="P:DNA repair"/>
    <property type="evidence" value="ECO:0007669"/>
    <property type="project" value="InterPro"/>
</dbReference>
<dbReference type="Pfam" id="PF25361">
    <property type="entry name" value="AAA_lid_RFC1"/>
    <property type="match status" value="1"/>
</dbReference>
<gene>
    <name evidence="10" type="ORF">cgd8_610</name>
</gene>
<dbReference type="Pfam" id="PF08519">
    <property type="entry name" value="RFC1"/>
    <property type="match status" value="1"/>
</dbReference>
<dbReference type="Gene3D" id="1.10.8.60">
    <property type="match status" value="1"/>
</dbReference>
<dbReference type="GO" id="GO:0005524">
    <property type="term" value="F:ATP binding"/>
    <property type="evidence" value="ECO:0007669"/>
    <property type="project" value="UniProtKB-KW"/>
</dbReference>
<dbReference type="FunCoup" id="Q5CPV9">
    <property type="interactions" value="368"/>
</dbReference>
<dbReference type="InterPro" id="IPR047854">
    <property type="entry name" value="RFC_lid"/>
</dbReference>
<feature type="compositionally biased region" description="Acidic residues" evidence="8">
    <location>
        <begin position="814"/>
        <end position="834"/>
    </location>
</feature>
<dbReference type="InterPro" id="IPR003959">
    <property type="entry name" value="ATPase_AAA_core"/>
</dbReference>
<evidence type="ECO:0000256" key="4">
    <source>
        <dbReference type="ARBA" id="ARBA00022705"/>
    </source>
</evidence>
<organism evidence="10 11">
    <name type="scientific">Cryptosporidium parvum (strain Iowa II)</name>
    <dbReference type="NCBI Taxonomy" id="353152"/>
    <lineage>
        <taxon>Eukaryota</taxon>
        <taxon>Sar</taxon>
        <taxon>Alveolata</taxon>
        <taxon>Apicomplexa</taxon>
        <taxon>Conoidasida</taxon>
        <taxon>Coccidia</taxon>
        <taxon>Eucoccidiorida</taxon>
        <taxon>Eimeriorina</taxon>
        <taxon>Cryptosporidiidae</taxon>
        <taxon>Cryptosporidium</taxon>
    </lineage>
</organism>
<evidence type="ECO:0000256" key="3">
    <source>
        <dbReference type="ARBA" id="ARBA00020401"/>
    </source>
</evidence>
<evidence type="ECO:0000256" key="1">
    <source>
        <dbReference type="ARBA" id="ARBA00004123"/>
    </source>
</evidence>
<dbReference type="InterPro" id="IPR013725">
    <property type="entry name" value="DNA_replication_fac_RFC1_C"/>
</dbReference>
<dbReference type="RefSeq" id="XP_625520.1">
    <property type="nucleotide sequence ID" value="XM_625520.1"/>
</dbReference>
<evidence type="ECO:0000256" key="8">
    <source>
        <dbReference type="SAM" id="MobiDB-lite"/>
    </source>
</evidence>
<dbReference type="GO" id="GO:0003677">
    <property type="term" value="F:DNA binding"/>
    <property type="evidence" value="ECO:0007669"/>
    <property type="project" value="InterPro"/>
</dbReference>
<keyword evidence="4" id="KW-0235">DNA replication</keyword>
<dbReference type="InterPro" id="IPR001357">
    <property type="entry name" value="BRCT_dom"/>
</dbReference>
<dbReference type="OMA" id="LICNERN"/>
<keyword evidence="11" id="KW-1185">Reference proteome</keyword>
<dbReference type="PANTHER" id="PTHR23389">
    <property type="entry name" value="CHROMOSOME TRANSMISSION FIDELITY FACTOR 18"/>
    <property type="match status" value="1"/>
</dbReference>
<dbReference type="GO" id="GO:0016887">
    <property type="term" value="F:ATP hydrolysis activity"/>
    <property type="evidence" value="ECO:0007669"/>
    <property type="project" value="InterPro"/>
</dbReference>
<dbReference type="GO" id="GO:0006260">
    <property type="term" value="P:DNA replication"/>
    <property type="evidence" value="ECO:0007669"/>
    <property type="project" value="UniProtKB-KW"/>
</dbReference>
<dbReference type="InterPro" id="IPR008921">
    <property type="entry name" value="DNA_pol3_clamp-load_cplx_C"/>
</dbReference>
<comment type="caution">
    <text evidence="10">The sequence shown here is derived from an EMBL/GenBank/DDBJ whole genome shotgun (WGS) entry which is preliminary data.</text>
</comment>
<dbReference type="InterPro" id="IPR027417">
    <property type="entry name" value="P-loop_NTPase"/>
</dbReference>
<evidence type="ECO:0000313" key="11">
    <source>
        <dbReference type="Proteomes" id="UP000006726"/>
    </source>
</evidence>
<evidence type="ECO:0000313" key="10">
    <source>
        <dbReference type="EMBL" id="EAK87515.1"/>
    </source>
</evidence>
<evidence type="ECO:0000256" key="2">
    <source>
        <dbReference type="ARBA" id="ARBA00006116"/>
    </source>
</evidence>
<dbReference type="InterPro" id="IPR036420">
    <property type="entry name" value="BRCT_dom_sf"/>
</dbReference>
<dbReference type="PIRSF" id="PIRSF036578">
    <property type="entry name" value="RFC1"/>
    <property type="match status" value="1"/>
</dbReference>
<dbReference type="Gene3D" id="3.40.50.10190">
    <property type="entry name" value="BRCT domain"/>
    <property type="match status" value="1"/>
</dbReference>
<dbReference type="FunFam" id="3.40.50.300:FF:000395">
    <property type="entry name" value="Replication factor C subunit 1"/>
    <property type="match status" value="1"/>
</dbReference>
<dbReference type="SUPFAM" id="SSF52113">
    <property type="entry name" value="BRCT domain"/>
    <property type="match status" value="1"/>
</dbReference>
<evidence type="ECO:0000256" key="7">
    <source>
        <dbReference type="ARBA" id="ARBA00023242"/>
    </source>
</evidence>
<feature type="compositionally biased region" description="Low complexity" evidence="8">
    <location>
        <begin position="121"/>
        <end position="130"/>
    </location>
</feature>
<dbReference type="OrthoDB" id="446168at2759"/>
<dbReference type="Gene3D" id="3.40.50.300">
    <property type="entry name" value="P-loop containing nucleotide triphosphate hydrolases"/>
    <property type="match status" value="1"/>
</dbReference>
<dbReference type="InterPro" id="IPR003593">
    <property type="entry name" value="AAA+_ATPase"/>
</dbReference>
<dbReference type="PROSITE" id="PS50172">
    <property type="entry name" value="BRCT"/>
    <property type="match status" value="1"/>
</dbReference>
<dbReference type="CDD" id="cd17748">
    <property type="entry name" value="BRCT_DNA_ligase_like"/>
    <property type="match status" value="1"/>
</dbReference>
<dbReference type="GO" id="GO:0003689">
    <property type="term" value="F:DNA clamp loader activity"/>
    <property type="evidence" value="ECO:0007669"/>
    <property type="project" value="InterPro"/>
</dbReference>
<keyword evidence="6" id="KW-0067">ATP-binding</keyword>
<protein>
    <recommendedName>
        <fullName evidence="3">Replication factor C subunit 1</fullName>
    </recommendedName>
</protein>
<dbReference type="GO" id="GO:0005663">
    <property type="term" value="C:DNA replication factor C complex"/>
    <property type="evidence" value="ECO:0007669"/>
    <property type="project" value="InterPro"/>
</dbReference>
<feature type="region of interest" description="Disordered" evidence="8">
    <location>
        <begin position="36"/>
        <end position="146"/>
    </location>
</feature>
<accession>Q5CPV9</accession>
<dbReference type="InParanoid" id="Q5CPV9"/>
<comment type="subcellular location">
    <subcellularLocation>
        <location evidence="1">Nucleus</location>
    </subcellularLocation>
</comment>
<dbReference type="InterPro" id="IPR012178">
    <property type="entry name" value="RFC1"/>
</dbReference>
<proteinExistence type="inferred from homology"/>
<dbReference type="Pfam" id="PF00004">
    <property type="entry name" value="AAA"/>
    <property type="match status" value="1"/>
</dbReference>
<dbReference type="SMART" id="SM00292">
    <property type="entry name" value="BRCT"/>
    <property type="match status" value="1"/>
</dbReference>
<dbReference type="SUPFAM" id="SSF48019">
    <property type="entry name" value="post-AAA+ oligomerization domain-like"/>
    <property type="match status" value="1"/>
</dbReference>
<reference evidence="10" key="2">
    <citation type="submission" date="2007-02" db="EMBL/GenBank/DDBJ databases">
        <authorList>
            <consortium name="CryptoDB"/>
        </authorList>
    </citation>
    <scope>NUCLEOTIDE SEQUENCE</scope>
    <source>
        <strain evidence="10">Iowa type II</strain>
    </source>
</reference>
<feature type="compositionally biased region" description="Basic and acidic residues" evidence="8">
    <location>
        <begin position="37"/>
        <end position="56"/>
    </location>
</feature>
<dbReference type="STRING" id="353152.Q5CPV9"/>
<dbReference type="KEGG" id="cpv:cgd8_610"/>
<feature type="compositionally biased region" description="Basic residues" evidence="8">
    <location>
        <begin position="73"/>
        <end position="83"/>
    </location>
</feature>
<name>Q5CPV9_CRYPI</name>
<sequence length="874" mass="97200">RIQQRINKVFLLNLAEESIVMELTLDDYFSSCKKKKLQDNKKVDSNTQINKDEKNKVNVNSDNETKDNEIKLKKTSKRSRLHKVMSSDEDEEEDLKSPVSRRKKDVKVKAEKESSPKRNKSSSSKSNLNTKTDKISSNSQSDEELIGPFNGMSIVVTGTFNNNSRQEIEDFVKILGGKLTSAVSGRTSYLIAGNSLEDGRSIEEGSKYRNAKSKGVNILSEDEFIEIYTNYKQKEAKYDSQSPNRKSHGVFESGNKINEGNMNNSNFDGNSSLWTDRHKPESLDQVLGNGEVIKKLQTWLSDWKSVVIEGKKKAPPKASFSPGSRFPQVENINARAALLSGPPGIGKSTVATLIAKKCGYIPIEMNASDDRTKEVIENLSESAVGGFSLSTFARKSSSSSQFGEEGGLNTNMLLIMDEMDGLGGSDRGGAAALGRLIQKTRWPIICICNDRMSEKVRNLAPKCYDLRFSRPSKVQIIKRMQEIANKEGMKIEPNAIELLCESVGNDLRQILNELQLLSLSNINVRFSDVKTEISGHLKDVQVTLDVFSATKKLLTTSESSHLSINDKLEIFFIDFDLMPLLLEENYISALSVKSGGGFGSGSSNQQMTVTPQMIESVLETANLFVEADVFNAKLRTDNEWSLLSEIAVNCAVAPGLCSTNSFLARPEFPKWLGKNSTTNKNKRLLSELMAIITVGRKGNCPSSKGLKLSGYLDLIYFKATAPLLDSKMDTKDAIQMSISFMDEYCLNRNHLIEHISSLMLKNQVRTYDKVDSKTKTTMTRMINSTTHAVKFSIQSKKNNKSEDSDELSRKGGEDRDDGGEDEFDENDDDIDQDEDSSKSSKSKSKASNDLGSLIKVKKSKALGRQTKETKKRTK</sequence>
<dbReference type="GeneID" id="3372477"/>
<dbReference type="AlphaFoldDB" id="Q5CPV9"/>
<feature type="region of interest" description="Disordered" evidence="8">
    <location>
        <begin position="792"/>
        <end position="874"/>
    </location>
</feature>
<evidence type="ECO:0000256" key="6">
    <source>
        <dbReference type="ARBA" id="ARBA00022840"/>
    </source>
</evidence>
<feature type="non-terminal residue" evidence="10">
    <location>
        <position position="1"/>
    </location>
</feature>
<evidence type="ECO:0000256" key="5">
    <source>
        <dbReference type="ARBA" id="ARBA00022741"/>
    </source>
</evidence>
<dbReference type="SMART" id="SM00382">
    <property type="entry name" value="AAA"/>
    <property type="match status" value="1"/>
</dbReference>
<dbReference type="EMBL" id="AAEE01000011">
    <property type="protein sequence ID" value="EAK87515.1"/>
    <property type="molecule type" value="Genomic_DNA"/>
</dbReference>
<dbReference type="Gene3D" id="1.20.272.10">
    <property type="match status" value="1"/>
</dbReference>
<dbReference type="Pfam" id="PF00533">
    <property type="entry name" value="BRCT"/>
    <property type="match status" value="1"/>
</dbReference>
<dbReference type="PANTHER" id="PTHR23389:SF6">
    <property type="entry name" value="REPLICATION FACTOR C SUBUNIT 1"/>
    <property type="match status" value="1"/>
</dbReference>
<comment type="similarity">
    <text evidence="2">Belongs to the activator 1 large subunit family.</text>
</comment>
<dbReference type="CDD" id="cd18140">
    <property type="entry name" value="HLD_clamp_RFC"/>
    <property type="match status" value="1"/>
</dbReference>
<feature type="domain" description="BRCT" evidence="9">
    <location>
        <begin position="144"/>
        <end position="226"/>
    </location>
</feature>
<feature type="compositionally biased region" description="Basic and acidic residues" evidence="8">
    <location>
        <begin position="799"/>
        <end position="813"/>
    </location>
</feature>
<keyword evidence="7" id="KW-0539">Nucleus</keyword>
<dbReference type="GO" id="GO:0005634">
    <property type="term" value="C:nucleus"/>
    <property type="evidence" value="ECO:0007669"/>
    <property type="project" value="UniProtKB-SubCell"/>
</dbReference>
<reference evidence="10" key="1">
    <citation type="journal article" date="2004" name="Science">
        <title>Complete genome sequence of the apicomplexan, Cryptosporidium parvum.</title>
        <authorList>
            <person name="Abrahamsen M.S."/>
            <person name="Templeton T.J."/>
            <person name="Enomoto S."/>
            <person name="Abrahante J.E."/>
            <person name="Zhu G."/>
            <person name="Lancto C.A."/>
            <person name="Deng M."/>
            <person name="Liu C."/>
            <person name="Widmer G."/>
            <person name="Tzipori S."/>
            <person name="Buck G.A."/>
            <person name="Xu P."/>
            <person name="Bankier A.T."/>
            <person name="Dear P.H."/>
            <person name="Konfortov B.A."/>
            <person name="Spriggs H.F."/>
            <person name="Iyer L."/>
            <person name="Anantharaman V."/>
            <person name="Aravind L."/>
            <person name="Kapur V."/>
        </authorList>
    </citation>
    <scope>NUCLEOTIDE SEQUENCE [LARGE SCALE GENOMIC DNA]</scope>
    <source>
        <strain evidence="10">Iowa type II</strain>
    </source>
</reference>
<dbReference type="CDD" id="cd00009">
    <property type="entry name" value="AAA"/>
    <property type="match status" value="1"/>
</dbReference>
<feature type="compositionally biased region" description="Basic and acidic residues" evidence="8">
    <location>
        <begin position="63"/>
        <end position="72"/>
    </location>
</feature>
<dbReference type="Proteomes" id="UP000006726">
    <property type="component" value="Chromosome 8"/>
</dbReference>
<evidence type="ECO:0000259" key="9">
    <source>
        <dbReference type="PROSITE" id="PS50172"/>
    </source>
</evidence>
<keyword evidence="5" id="KW-0547">Nucleotide-binding</keyword>
<feature type="compositionally biased region" description="Basic and acidic residues" evidence="8">
    <location>
        <begin position="107"/>
        <end position="116"/>
    </location>
</feature>
<dbReference type="SUPFAM" id="SSF52540">
    <property type="entry name" value="P-loop containing nucleoside triphosphate hydrolases"/>
    <property type="match status" value="1"/>
</dbReference>